<proteinExistence type="inferred from homology"/>
<dbReference type="HOGENOM" id="CLU_108081_0_1_1"/>
<evidence type="ECO:0000256" key="12">
    <source>
        <dbReference type="ARBA" id="ARBA00023128"/>
    </source>
</evidence>
<comment type="function">
    <text evidence="1">Accessory subunit of the mitochondrial membrane respiratory chain NADH dehydrogenase (Complex I), that is believed to be not involved in catalysis. Complex I functions in the transfer of electrons from NADH to the respiratory chain. The immediate electron acceptor for the enzyme is believed to be ubiquinone.</text>
</comment>
<evidence type="ECO:0000256" key="8">
    <source>
        <dbReference type="ARBA" id="ARBA00022660"/>
    </source>
</evidence>
<feature type="domain" description="Complex 1 LYR protein" evidence="16">
    <location>
        <begin position="23"/>
        <end position="81"/>
    </location>
</feature>
<evidence type="ECO:0000256" key="3">
    <source>
        <dbReference type="ARBA" id="ARBA00009508"/>
    </source>
</evidence>
<evidence type="ECO:0000256" key="15">
    <source>
        <dbReference type="ARBA" id="ARBA00032528"/>
    </source>
</evidence>
<dbReference type="Pfam" id="PF05347">
    <property type="entry name" value="Complex1_LYR"/>
    <property type="match status" value="1"/>
</dbReference>
<keyword evidence="12" id="KW-0496">Mitochondrion</keyword>
<evidence type="ECO:0000256" key="2">
    <source>
        <dbReference type="ARBA" id="ARBA00004443"/>
    </source>
</evidence>
<evidence type="ECO:0000256" key="7">
    <source>
        <dbReference type="ARBA" id="ARBA00022553"/>
    </source>
</evidence>
<comment type="similarity">
    <text evidence="3">Belongs to the complex I LYR family.</text>
</comment>
<keyword evidence="10" id="KW-0249">Electron transport</keyword>
<evidence type="ECO:0000256" key="14">
    <source>
        <dbReference type="ARBA" id="ARBA00030192"/>
    </source>
</evidence>
<dbReference type="PANTHER" id="PTHR12868:SF0">
    <property type="entry name" value="NADH DEHYDROGENASE [UBIQUINONE] 1 BETA SUBCOMPLEX SUBUNIT 9"/>
    <property type="match status" value="1"/>
</dbReference>
<evidence type="ECO:0000256" key="4">
    <source>
        <dbReference type="ARBA" id="ARBA00011790"/>
    </source>
</evidence>
<evidence type="ECO:0000256" key="10">
    <source>
        <dbReference type="ARBA" id="ARBA00022982"/>
    </source>
</evidence>
<keyword evidence="13" id="KW-0472">Membrane</keyword>
<evidence type="ECO:0000256" key="1">
    <source>
        <dbReference type="ARBA" id="ARBA00002920"/>
    </source>
</evidence>
<evidence type="ECO:0000259" key="16">
    <source>
        <dbReference type="Pfam" id="PF05347"/>
    </source>
</evidence>
<keyword evidence="18" id="KW-1185">Reference proteome</keyword>
<gene>
    <name evidence="17" type="primary">107364987</name>
</gene>
<dbReference type="InterPro" id="IPR033034">
    <property type="entry name" value="NDUFB9"/>
</dbReference>
<dbReference type="eggNOG" id="KOG3466">
    <property type="taxonomic scope" value="Eukaryota"/>
</dbReference>
<protein>
    <recommendedName>
        <fullName evidence="5">NADH dehydrogenase [ubiquinone] 1 beta subcomplex subunit 9</fullName>
    </recommendedName>
    <alternativeName>
        <fullName evidence="14">Complex I-B22</fullName>
    </alternativeName>
    <alternativeName>
        <fullName evidence="15">NADH-ubiquinone oxidoreductase B22 subunit</fullName>
    </alternativeName>
</protein>
<keyword evidence="11" id="KW-0007">Acetylation</keyword>
<keyword evidence="8" id="KW-0679">Respiratory chain</keyword>
<dbReference type="EnsemblMetazoa" id="tetur13g02780.1">
    <property type="protein sequence ID" value="tetur13g02780.1"/>
    <property type="gene ID" value="tetur13g02780"/>
</dbReference>
<reference evidence="18" key="1">
    <citation type="submission" date="2011-08" db="EMBL/GenBank/DDBJ databases">
        <authorList>
            <person name="Rombauts S."/>
        </authorList>
    </citation>
    <scope>NUCLEOTIDE SEQUENCE</scope>
    <source>
        <strain evidence="18">London</strain>
    </source>
</reference>
<dbReference type="InterPro" id="IPR008011">
    <property type="entry name" value="Complex1_LYR_dom"/>
</dbReference>
<comment type="subcellular location">
    <subcellularLocation>
        <location evidence="2">Mitochondrion inner membrane</location>
        <topology evidence="2">Peripheral membrane protein</topology>
        <orientation evidence="2">Matrix side</orientation>
    </subcellularLocation>
</comment>
<sequence>MGIVTYNVNKAAHLRRIALTHKQKVLSLYKQALHVIRFSCDDFFEAKEKALELRQRFEAAKDVKDYRVAKQMLEKGQEELRLAREIEDFNYTFSVGGTGYQQEPSRNDVLLDYWHPLEKAMYPYYFARREQRKQEYIKLFESDYGNAEKLLGIEKKYDYSEIVDELEAKMKEINAKKD</sequence>
<evidence type="ECO:0000313" key="17">
    <source>
        <dbReference type="EnsemblMetazoa" id="tetur13g02780.1"/>
    </source>
</evidence>
<evidence type="ECO:0000256" key="13">
    <source>
        <dbReference type="ARBA" id="ARBA00023136"/>
    </source>
</evidence>
<accession>T1KK85</accession>
<evidence type="ECO:0000256" key="11">
    <source>
        <dbReference type="ARBA" id="ARBA00022990"/>
    </source>
</evidence>
<reference evidence="17" key="2">
    <citation type="submission" date="2015-06" db="UniProtKB">
        <authorList>
            <consortium name="EnsemblMetazoa"/>
        </authorList>
    </citation>
    <scope>IDENTIFICATION</scope>
</reference>
<keyword evidence="7" id="KW-0597">Phosphoprotein</keyword>
<dbReference type="AlphaFoldDB" id="T1KK85"/>
<evidence type="ECO:0000313" key="18">
    <source>
        <dbReference type="Proteomes" id="UP000015104"/>
    </source>
</evidence>
<keyword evidence="9" id="KW-0999">Mitochondrion inner membrane</keyword>
<dbReference type="STRING" id="32264.T1KK85"/>
<dbReference type="GO" id="GO:0005743">
    <property type="term" value="C:mitochondrial inner membrane"/>
    <property type="evidence" value="ECO:0007669"/>
    <property type="project" value="UniProtKB-SubCell"/>
</dbReference>
<comment type="subunit">
    <text evidence="4">Mammalian complex I is composed of 45 different subunits.</text>
</comment>
<evidence type="ECO:0000256" key="9">
    <source>
        <dbReference type="ARBA" id="ARBA00022792"/>
    </source>
</evidence>
<dbReference type="Proteomes" id="UP000015104">
    <property type="component" value="Unassembled WGS sequence"/>
</dbReference>
<dbReference type="EMBL" id="CAEY01000175">
    <property type="status" value="NOT_ANNOTATED_CDS"/>
    <property type="molecule type" value="Genomic_DNA"/>
</dbReference>
<dbReference type="CDD" id="cd20263">
    <property type="entry name" value="Complex1_LYR_NDUFB9_LYRM3"/>
    <property type="match status" value="1"/>
</dbReference>
<keyword evidence="6" id="KW-0813">Transport</keyword>
<dbReference type="GO" id="GO:0006120">
    <property type="term" value="P:mitochondrial electron transport, NADH to ubiquinone"/>
    <property type="evidence" value="ECO:0007669"/>
    <property type="project" value="InterPro"/>
</dbReference>
<dbReference type="InterPro" id="IPR045292">
    <property type="entry name" value="Complex1_LYR_NDUFB9_LYRM3"/>
</dbReference>
<evidence type="ECO:0000256" key="5">
    <source>
        <dbReference type="ARBA" id="ARBA00018684"/>
    </source>
</evidence>
<dbReference type="OMA" id="YRAVQMR"/>
<evidence type="ECO:0000256" key="6">
    <source>
        <dbReference type="ARBA" id="ARBA00022448"/>
    </source>
</evidence>
<organism evidence="17 18">
    <name type="scientific">Tetranychus urticae</name>
    <name type="common">Two-spotted spider mite</name>
    <dbReference type="NCBI Taxonomy" id="32264"/>
    <lineage>
        <taxon>Eukaryota</taxon>
        <taxon>Metazoa</taxon>
        <taxon>Ecdysozoa</taxon>
        <taxon>Arthropoda</taxon>
        <taxon>Chelicerata</taxon>
        <taxon>Arachnida</taxon>
        <taxon>Acari</taxon>
        <taxon>Acariformes</taxon>
        <taxon>Trombidiformes</taxon>
        <taxon>Prostigmata</taxon>
        <taxon>Eleutherengona</taxon>
        <taxon>Raphignathae</taxon>
        <taxon>Tetranychoidea</taxon>
        <taxon>Tetranychidae</taxon>
        <taxon>Tetranychus</taxon>
    </lineage>
</organism>
<dbReference type="PANTHER" id="PTHR12868">
    <property type="entry name" value="NADH-UBIQUINONE OXIDOREDUCTASE B22 SUBUNIT"/>
    <property type="match status" value="1"/>
</dbReference>
<dbReference type="KEGG" id="tut:107364987"/>
<dbReference type="OrthoDB" id="13598at2759"/>
<name>T1KK85_TETUR</name>